<dbReference type="PANTHER" id="PTHR34773">
    <property type="entry name" value="FLAGELLAR SECRETION CHAPERONE FLIS"/>
    <property type="match status" value="1"/>
</dbReference>
<comment type="subcellular location">
    <subcellularLocation>
        <location evidence="1 6">Cytoplasm</location>
        <location evidence="1 6">Cytosol</location>
    </subcellularLocation>
</comment>
<evidence type="ECO:0000256" key="1">
    <source>
        <dbReference type="ARBA" id="ARBA00004514"/>
    </source>
</evidence>
<organism evidence="7 8">
    <name type="scientific">Thalassotalea euphylliae</name>
    <dbReference type="NCBI Taxonomy" id="1655234"/>
    <lineage>
        <taxon>Bacteria</taxon>
        <taxon>Pseudomonadati</taxon>
        <taxon>Pseudomonadota</taxon>
        <taxon>Gammaproteobacteria</taxon>
        <taxon>Alteromonadales</taxon>
        <taxon>Colwelliaceae</taxon>
        <taxon>Thalassotalea</taxon>
    </lineage>
</organism>
<dbReference type="AlphaFoldDB" id="A0A3E0TNV9"/>
<dbReference type="NCBIfam" id="TIGR00208">
    <property type="entry name" value="fliS"/>
    <property type="match status" value="1"/>
</dbReference>
<keyword evidence="4 6" id="KW-1005">Bacterial flagellum biogenesis</keyword>
<dbReference type="Gene3D" id="1.20.120.340">
    <property type="entry name" value="Flagellar protein FliS"/>
    <property type="match status" value="1"/>
</dbReference>
<reference evidence="7 8" key="1">
    <citation type="submission" date="2018-08" db="EMBL/GenBank/DDBJ databases">
        <title>Thalassotalea euphylliae genome.</title>
        <authorList>
            <person name="Summers S."/>
            <person name="Rice S.A."/>
            <person name="Freckelton M.L."/>
            <person name="Nedved B.T."/>
            <person name="Hadfield M.G."/>
        </authorList>
    </citation>
    <scope>NUCLEOTIDE SEQUENCE [LARGE SCALE GENOMIC DNA]</scope>
    <source>
        <strain evidence="7 8">H1</strain>
    </source>
</reference>
<evidence type="ECO:0000313" key="7">
    <source>
        <dbReference type="EMBL" id="REL26037.1"/>
    </source>
</evidence>
<comment type="caution">
    <text evidence="7">The sequence shown here is derived from an EMBL/GenBank/DDBJ whole genome shotgun (WGS) entry which is preliminary data.</text>
</comment>
<dbReference type="GO" id="GO:0005829">
    <property type="term" value="C:cytosol"/>
    <property type="evidence" value="ECO:0007669"/>
    <property type="project" value="UniProtKB-SubCell"/>
</dbReference>
<dbReference type="Proteomes" id="UP000256478">
    <property type="component" value="Unassembled WGS sequence"/>
</dbReference>
<dbReference type="Pfam" id="PF02561">
    <property type="entry name" value="FliS"/>
    <property type="match status" value="1"/>
</dbReference>
<keyword evidence="7" id="KW-0282">Flagellum</keyword>
<keyword evidence="3 6" id="KW-0963">Cytoplasm</keyword>
<dbReference type="EMBL" id="QUOU01000001">
    <property type="protein sequence ID" value="REL26037.1"/>
    <property type="molecule type" value="Genomic_DNA"/>
</dbReference>
<dbReference type="PIRSF" id="PIRSF039090">
    <property type="entry name" value="Flis"/>
    <property type="match status" value="1"/>
</dbReference>
<keyword evidence="7" id="KW-0966">Cell projection</keyword>
<dbReference type="CDD" id="cd16098">
    <property type="entry name" value="FliS"/>
    <property type="match status" value="1"/>
</dbReference>
<keyword evidence="7" id="KW-0969">Cilium</keyword>
<gene>
    <name evidence="7" type="primary">fliS</name>
    <name evidence="7" type="ORF">DXX93_05265</name>
</gene>
<proteinExistence type="inferred from homology"/>
<accession>A0A3E0TNV9</accession>
<evidence type="ECO:0000256" key="3">
    <source>
        <dbReference type="ARBA" id="ARBA00022490"/>
    </source>
</evidence>
<dbReference type="InterPro" id="IPR003713">
    <property type="entry name" value="FliS"/>
</dbReference>
<evidence type="ECO:0000256" key="5">
    <source>
        <dbReference type="ARBA" id="ARBA00023186"/>
    </source>
</evidence>
<evidence type="ECO:0000256" key="2">
    <source>
        <dbReference type="ARBA" id="ARBA00008787"/>
    </source>
</evidence>
<evidence type="ECO:0000256" key="6">
    <source>
        <dbReference type="PIRNR" id="PIRNR039090"/>
    </source>
</evidence>
<sequence>MRNNLRAYQKVNRDSGLTAADPHTVILMLYNGLLENISIGKGAIERKDFALKASSLSKAINILNSLIDSLDRESEPAISDNFSTLYGYCVEQIMAASTSLDTKVLDQVSEFLIPLRDAWQNISEQDKQAGFAKLKERDSSRANLGAGS</sequence>
<dbReference type="OrthoDB" id="9792010at2"/>
<dbReference type="PANTHER" id="PTHR34773:SF1">
    <property type="entry name" value="FLAGELLAR SECRETION CHAPERONE FLIS"/>
    <property type="match status" value="1"/>
</dbReference>
<comment type="similarity">
    <text evidence="2 6">Belongs to the FliS family.</text>
</comment>
<evidence type="ECO:0000256" key="4">
    <source>
        <dbReference type="ARBA" id="ARBA00022795"/>
    </source>
</evidence>
<dbReference type="RefSeq" id="WP_116007158.1">
    <property type="nucleotide sequence ID" value="NZ_QUOU01000001.1"/>
</dbReference>
<name>A0A3E0TNV9_9GAMM</name>
<dbReference type="InterPro" id="IPR036584">
    <property type="entry name" value="FliS_sf"/>
</dbReference>
<keyword evidence="5" id="KW-0143">Chaperone</keyword>
<dbReference type="GO" id="GO:0044780">
    <property type="term" value="P:bacterial-type flagellum assembly"/>
    <property type="evidence" value="ECO:0007669"/>
    <property type="project" value="InterPro"/>
</dbReference>
<dbReference type="SUPFAM" id="SSF101116">
    <property type="entry name" value="Flagellar export chaperone FliS"/>
    <property type="match status" value="1"/>
</dbReference>
<dbReference type="GO" id="GO:0071973">
    <property type="term" value="P:bacterial-type flagellum-dependent cell motility"/>
    <property type="evidence" value="ECO:0007669"/>
    <property type="project" value="TreeGrafter"/>
</dbReference>
<evidence type="ECO:0000313" key="8">
    <source>
        <dbReference type="Proteomes" id="UP000256478"/>
    </source>
</evidence>
<protein>
    <recommendedName>
        <fullName evidence="6">Flagellar secretion chaperone FliS</fullName>
    </recommendedName>
</protein>